<dbReference type="PANTHER" id="PTHR12835">
    <property type="entry name" value="BIOTIN PROTEIN LIGASE"/>
    <property type="match status" value="1"/>
</dbReference>
<gene>
    <name evidence="9" type="ORF">NT02SARS_0155</name>
</gene>
<dbReference type="Proteomes" id="UP000010116">
    <property type="component" value="Unassembled WGS sequence"/>
</dbReference>
<dbReference type="HOGENOM" id="CLU_051096_3_0_6"/>
<dbReference type="InterPro" id="IPR008988">
    <property type="entry name" value="Transcriptional_repressor_C"/>
</dbReference>
<dbReference type="GO" id="GO:0005524">
    <property type="term" value="F:ATP binding"/>
    <property type="evidence" value="ECO:0007669"/>
    <property type="project" value="UniProtKB-KW"/>
</dbReference>
<dbReference type="Pfam" id="PF03099">
    <property type="entry name" value="BPL_LplA_LipB"/>
    <property type="match status" value="1"/>
</dbReference>
<keyword evidence="1 9" id="KW-0436">Ligase</keyword>
<keyword evidence="4" id="KW-0092">Biotin</keyword>
<reference evidence="9 10" key="1">
    <citation type="journal article" date="2012" name="ISME J.">
        <title>Genomic insights to SAR86, an abundant and uncultivated marine bacterial lineage.</title>
        <authorList>
            <person name="Dupont C.L."/>
            <person name="Rusch D.B."/>
            <person name="Yooseph S."/>
            <person name="Lombardo M.J."/>
            <person name="Richter R.A."/>
            <person name="Valas R."/>
            <person name="Novotny M."/>
            <person name="Yee-Greenbaum J."/>
            <person name="Selengut J.D."/>
            <person name="Haft D.H."/>
            <person name="Halpern A.L."/>
            <person name="Lasken R.S."/>
            <person name="Nealson K."/>
            <person name="Friedman R."/>
            <person name="Venter J.C."/>
        </authorList>
    </citation>
    <scope>NUCLEOTIDE SEQUENCE [LARGE SCALE GENOMIC DNA]</scope>
</reference>
<keyword evidence="2" id="KW-0547">Nucleotide-binding</keyword>
<dbReference type="AlphaFoldDB" id="J5KNQ4"/>
<dbReference type="EC" id="6.3.4.15" evidence="5"/>
<feature type="domain" description="Biotin protein ligase C-terminal" evidence="7">
    <location>
        <begin position="197"/>
        <end position="243"/>
    </location>
</feature>
<evidence type="ECO:0000256" key="1">
    <source>
        <dbReference type="ARBA" id="ARBA00022598"/>
    </source>
</evidence>
<dbReference type="NCBIfam" id="TIGR00121">
    <property type="entry name" value="birA_ligase"/>
    <property type="match status" value="1"/>
</dbReference>
<dbReference type="Gene3D" id="2.30.30.100">
    <property type="match status" value="1"/>
</dbReference>
<feature type="domain" description="BPL/LPL catalytic" evidence="8">
    <location>
        <begin position="25"/>
        <end position="143"/>
    </location>
</feature>
<dbReference type="InterPro" id="IPR003142">
    <property type="entry name" value="BPL_C"/>
</dbReference>
<name>J5KNQ4_9GAMM</name>
<evidence type="ECO:0000256" key="5">
    <source>
        <dbReference type="ARBA" id="ARBA00024227"/>
    </source>
</evidence>
<evidence type="ECO:0000259" key="7">
    <source>
        <dbReference type="Pfam" id="PF02237"/>
    </source>
</evidence>
<evidence type="ECO:0000256" key="2">
    <source>
        <dbReference type="ARBA" id="ARBA00022741"/>
    </source>
</evidence>
<comment type="catalytic activity">
    <reaction evidence="6">
        <text>biotin + L-lysyl-[protein] + ATP = N(6)-biotinyl-L-lysyl-[protein] + AMP + diphosphate + H(+)</text>
        <dbReference type="Rhea" id="RHEA:11756"/>
        <dbReference type="Rhea" id="RHEA-COMP:9752"/>
        <dbReference type="Rhea" id="RHEA-COMP:10505"/>
        <dbReference type="ChEBI" id="CHEBI:15378"/>
        <dbReference type="ChEBI" id="CHEBI:29969"/>
        <dbReference type="ChEBI" id="CHEBI:30616"/>
        <dbReference type="ChEBI" id="CHEBI:33019"/>
        <dbReference type="ChEBI" id="CHEBI:57586"/>
        <dbReference type="ChEBI" id="CHEBI:83144"/>
        <dbReference type="ChEBI" id="CHEBI:456215"/>
        <dbReference type="EC" id="6.3.4.15"/>
    </reaction>
</comment>
<evidence type="ECO:0000313" key="10">
    <source>
        <dbReference type="Proteomes" id="UP000010116"/>
    </source>
</evidence>
<dbReference type="SUPFAM" id="SSF50037">
    <property type="entry name" value="C-terminal domain of transcriptional repressors"/>
    <property type="match status" value="1"/>
</dbReference>
<dbReference type="CDD" id="cd16442">
    <property type="entry name" value="BPL"/>
    <property type="match status" value="1"/>
</dbReference>
<dbReference type="InterPro" id="IPR045864">
    <property type="entry name" value="aa-tRNA-synth_II/BPL/LPL"/>
</dbReference>
<dbReference type="GO" id="GO:0004077">
    <property type="term" value="F:biotin--[biotin carboxyl-carrier protein] ligase activity"/>
    <property type="evidence" value="ECO:0007669"/>
    <property type="project" value="UniProtKB-EC"/>
</dbReference>
<evidence type="ECO:0000256" key="4">
    <source>
        <dbReference type="ARBA" id="ARBA00023267"/>
    </source>
</evidence>
<dbReference type="InterPro" id="IPR004408">
    <property type="entry name" value="Biotin_CoA_COase_ligase"/>
</dbReference>
<evidence type="ECO:0000256" key="6">
    <source>
        <dbReference type="ARBA" id="ARBA00047846"/>
    </source>
</evidence>
<dbReference type="GO" id="GO:0005737">
    <property type="term" value="C:cytoplasm"/>
    <property type="evidence" value="ECO:0007669"/>
    <property type="project" value="TreeGrafter"/>
</dbReference>
<dbReference type="InterPro" id="IPR004143">
    <property type="entry name" value="BPL_LPL_catalytic"/>
</dbReference>
<evidence type="ECO:0000313" key="9">
    <source>
        <dbReference type="EMBL" id="EJP73481.1"/>
    </source>
</evidence>
<keyword evidence="3" id="KW-0067">ATP-binding</keyword>
<dbReference type="Gene3D" id="3.30.930.10">
    <property type="entry name" value="Bira Bifunctional Protein, Domain 2"/>
    <property type="match status" value="1"/>
</dbReference>
<proteinExistence type="predicted"/>
<protein>
    <recommendedName>
        <fullName evidence="5">biotin--[biotin carboxyl-carrier protein] ligase</fullName>
        <ecNumber evidence="5">6.3.4.15</ecNumber>
    </recommendedName>
</protein>
<dbReference type="Pfam" id="PF02237">
    <property type="entry name" value="BPL_C"/>
    <property type="match status" value="1"/>
</dbReference>
<dbReference type="PANTHER" id="PTHR12835:SF5">
    <property type="entry name" value="BIOTIN--PROTEIN LIGASE"/>
    <property type="match status" value="1"/>
</dbReference>
<dbReference type="SUPFAM" id="SSF55681">
    <property type="entry name" value="Class II aaRS and biotin synthetases"/>
    <property type="match status" value="1"/>
</dbReference>
<accession>J5KNQ4</accession>
<evidence type="ECO:0000259" key="8">
    <source>
        <dbReference type="Pfam" id="PF03099"/>
    </source>
</evidence>
<sequence>MKELNKKAILKDLKENDIDIRIFSSIDSTNNECKRQCFDKKYLLITAEEQTKGRGRSGKNWISQKLGNVYMSFAFNNNLKNSPISLITGVIVHSILAKITQSKGFGLKWPNDILLKNKKIGGILVENEIQGNKIKTIIGIGINFNLEEKESWWGDLSEFLKIIERNNLINGITKNLIDYIENENLHWIDSWHHACSHLNKKVKVISGSKTICEGIFIGINDDGSMNIKLDDKIENFKFGEVSIKGIY</sequence>
<evidence type="ECO:0000256" key="3">
    <source>
        <dbReference type="ARBA" id="ARBA00022840"/>
    </source>
</evidence>
<dbReference type="EMBL" id="JH611165">
    <property type="protein sequence ID" value="EJP73481.1"/>
    <property type="molecule type" value="Genomic_DNA"/>
</dbReference>
<organism evidence="9 10">
    <name type="scientific">SAR86 cluster bacterium SAR86B</name>
    <dbReference type="NCBI Taxonomy" id="1123867"/>
    <lineage>
        <taxon>Bacteria</taxon>
        <taxon>Pseudomonadati</taxon>
        <taxon>Pseudomonadota</taxon>
        <taxon>Gammaproteobacteria</taxon>
        <taxon>SAR86 cluster</taxon>
    </lineage>
</organism>